<name>A0A0G1U787_9BACT</name>
<reference evidence="2 3" key="1">
    <citation type="journal article" date="2015" name="Nature">
        <title>rRNA introns, odd ribosomes, and small enigmatic genomes across a large radiation of phyla.</title>
        <authorList>
            <person name="Brown C.T."/>
            <person name="Hug L.A."/>
            <person name="Thomas B.C."/>
            <person name="Sharon I."/>
            <person name="Castelle C.J."/>
            <person name="Singh A."/>
            <person name="Wilkins M.J."/>
            <person name="Williams K.H."/>
            <person name="Banfield J.F."/>
        </authorList>
    </citation>
    <scope>NUCLEOTIDE SEQUENCE [LARGE SCALE GENOMIC DNA]</scope>
</reference>
<feature type="coiled-coil region" evidence="1">
    <location>
        <begin position="52"/>
        <end position="79"/>
    </location>
</feature>
<evidence type="ECO:0000313" key="2">
    <source>
        <dbReference type="EMBL" id="KKU89967.1"/>
    </source>
</evidence>
<dbReference type="Proteomes" id="UP000034403">
    <property type="component" value="Unassembled WGS sequence"/>
</dbReference>
<evidence type="ECO:0000256" key="1">
    <source>
        <dbReference type="SAM" id="Coils"/>
    </source>
</evidence>
<gene>
    <name evidence="2" type="ORF">UY20_C0003G0006</name>
</gene>
<sequence length="79" mass="9079">MQLSFTPANGGNPIDIKGMRRTQLLEHAKSAHGELLTRIVQQEVYEGEGNAAPSMYEELALMERDIKKLKRRVKRSKRR</sequence>
<accession>A0A0G1U787</accession>
<protein>
    <submittedName>
        <fullName evidence="2">Uncharacterized protein</fullName>
    </submittedName>
</protein>
<comment type="caution">
    <text evidence="2">The sequence shown here is derived from an EMBL/GenBank/DDBJ whole genome shotgun (WGS) entry which is preliminary data.</text>
</comment>
<dbReference type="EMBL" id="LCPC01000003">
    <property type="protein sequence ID" value="KKU89967.1"/>
    <property type="molecule type" value="Genomic_DNA"/>
</dbReference>
<dbReference type="AlphaFoldDB" id="A0A0G1U787"/>
<organism evidence="2 3">
    <name type="scientific">Candidatus Yanofskybacteria bacterium GW2011_GWA1_48_10</name>
    <dbReference type="NCBI Taxonomy" id="1619022"/>
    <lineage>
        <taxon>Bacteria</taxon>
        <taxon>Candidatus Yanofskyibacteriota</taxon>
    </lineage>
</organism>
<keyword evidence="1" id="KW-0175">Coiled coil</keyword>
<proteinExistence type="predicted"/>
<evidence type="ECO:0000313" key="3">
    <source>
        <dbReference type="Proteomes" id="UP000034403"/>
    </source>
</evidence>